<keyword evidence="2" id="KW-1185">Reference proteome</keyword>
<evidence type="ECO:0000313" key="2">
    <source>
        <dbReference type="Proteomes" id="UP001177021"/>
    </source>
</evidence>
<dbReference type="Proteomes" id="UP001177021">
    <property type="component" value="Unassembled WGS sequence"/>
</dbReference>
<sequence length="482" mass="54475">MFLSFLSRLISYVIALFRARFQSKTQKQEVSLKLLVNTETNKVLFAEADKDFVDILCSFLTLPLGTIARLLQKESNIGPIAIGCLSSLNQSVENLGLLTNYNSSEDFCRNLIINIDDTQPTKYFVCSKFHELVDYDLGDGCSYLSIDSNKNYCMLRHPMSHSVSFCDMLPLFRLGFVKYNTSFIISDDLIILPHSMNHTIYDLSKNCGIQSTSSIKEMTVNVTKEKVLDLLKRSIFSKTPLTDIFLGMKPIIERSMVFSFDDVKDIFCGDINITVKLVVRKSDENILYAQGGQDLAELIIRFLTFPLGGVLRNLEGISVGSIDGLCKSIADLNEDKYFIGKEAKNRLLRLSVLHYYYLHSDNLLFNKGLVLQEEDLSAGRNFKKMKLVNTITTPPSTENPFDYKKSPEMYVVTDDLIVEPLLSPISSIYLLQRFKIPLNDLEEKVVTIGNKESLSIFKAALTSTSALTNGLRHLLTKVKKEK</sequence>
<comment type="caution">
    <text evidence="1">The sequence shown here is derived from an EMBL/GenBank/DDBJ whole genome shotgun (WGS) entry which is preliminary data.</text>
</comment>
<reference evidence="1" key="1">
    <citation type="submission" date="2023-10" db="EMBL/GenBank/DDBJ databases">
        <authorList>
            <person name="Rodriguez Cubillos JULIANA M."/>
            <person name="De Vega J."/>
        </authorList>
    </citation>
    <scope>NUCLEOTIDE SEQUENCE</scope>
</reference>
<evidence type="ECO:0000313" key="1">
    <source>
        <dbReference type="EMBL" id="CAJ2670482.1"/>
    </source>
</evidence>
<gene>
    <name evidence="1" type="ORF">MILVUS5_LOCUS34507</name>
</gene>
<protein>
    <submittedName>
        <fullName evidence="1">Uncharacterized protein</fullName>
    </submittedName>
</protein>
<proteinExistence type="predicted"/>
<organism evidence="1 2">
    <name type="scientific">Trifolium pratense</name>
    <name type="common">Red clover</name>
    <dbReference type="NCBI Taxonomy" id="57577"/>
    <lineage>
        <taxon>Eukaryota</taxon>
        <taxon>Viridiplantae</taxon>
        <taxon>Streptophyta</taxon>
        <taxon>Embryophyta</taxon>
        <taxon>Tracheophyta</taxon>
        <taxon>Spermatophyta</taxon>
        <taxon>Magnoliopsida</taxon>
        <taxon>eudicotyledons</taxon>
        <taxon>Gunneridae</taxon>
        <taxon>Pentapetalae</taxon>
        <taxon>rosids</taxon>
        <taxon>fabids</taxon>
        <taxon>Fabales</taxon>
        <taxon>Fabaceae</taxon>
        <taxon>Papilionoideae</taxon>
        <taxon>50 kb inversion clade</taxon>
        <taxon>NPAAA clade</taxon>
        <taxon>Hologalegina</taxon>
        <taxon>IRL clade</taxon>
        <taxon>Trifolieae</taxon>
        <taxon>Trifolium</taxon>
    </lineage>
</organism>
<accession>A0ACB0LPZ1</accession>
<dbReference type="EMBL" id="CASHSV030000615">
    <property type="protein sequence ID" value="CAJ2670482.1"/>
    <property type="molecule type" value="Genomic_DNA"/>
</dbReference>
<name>A0ACB0LPZ1_TRIPR</name>